<reference evidence="1 2" key="1">
    <citation type="submission" date="2021-10" db="EMBL/GenBank/DDBJ databases">
        <title>The diversity and Nitrogen Metabolism of Culturable Nitrate-Utilizing Bacteria Within the Oxygen Minimum Zone of the Changjiang (Yangtze River)Estuary.</title>
        <authorList>
            <person name="Zhang D."/>
            <person name="Zheng J."/>
            <person name="Liu S."/>
            <person name="He W."/>
        </authorList>
    </citation>
    <scope>NUCLEOTIDE SEQUENCE [LARGE SCALE GENOMIC DNA]</scope>
    <source>
        <strain evidence="1 2">FXH275-2</strain>
    </source>
</reference>
<name>A0ABS8H121_9SPHN</name>
<dbReference type="RefSeq" id="WP_228226530.1">
    <property type="nucleotide sequence ID" value="NZ_JAJGNP010000003.1"/>
</dbReference>
<dbReference type="EMBL" id="JAJGNP010000003">
    <property type="protein sequence ID" value="MCC4232230.1"/>
    <property type="molecule type" value="Genomic_DNA"/>
</dbReference>
<dbReference type="Proteomes" id="UP001198830">
    <property type="component" value="Unassembled WGS sequence"/>
</dbReference>
<organism evidence="1 2">
    <name type="scientific">Sphingobium soli</name>
    <dbReference type="NCBI Taxonomy" id="1591116"/>
    <lineage>
        <taxon>Bacteria</taxon>
        <taxon>Pseudomonadati</taxon>
        <taxon>Pseudomonadota</taxon>
        <taxon>Alphaproteobacteria</taxon>
        <taxon>Sphingomonadales</taxon>
        <taxon>Sphingomonadaceae</taxon>
        <taxon>Sphingobium</taxon>
    </lineage>
</organism>
<comment type="caution">
    <text evidence="1">The sequence shown here is derived from an EMBL/GenBank/DDBJ whole genome shotgun (WGS) entry which is preliminary data.</text>
</comment>
<sequence length="201" mass="21504">MAFHLIHADGRSLLASDKPLLRDQERAPITEAVALLDAVRGWHDRQAQALAEAREAAAAEGRRTGEEEGRAAFAEAIVALTEEAQADAARRDEDVAAFALAALRQMVGALPAEDKMAGIARRAVEALGSRGPILVEVSAAMQPHIERAFADRPSSVELAVRPREGLTDDQCRLTAPDGRIVADVGVQIQSFAARWEVADAL</sequence>
<protein>
    <recommendedName>
        <fullName evidence="3">Flagellar assembly protein FliH/Type III secretion system HrpE domain-containing protein</fullName>
    </recommendedName>
</protein>
<evidence type="ECO:0000313" key="2">
    <source>
        <dbReference type="Proteomes" id="UP001198830"/>
    </source>
</evidence>
<accession>A0ABS8H121</accession>
<proteinExistence type="predicted"/>
<evidence type="ECO:0008006" key="3">
    <source>
        <dbReference type="Google" id="ProtNLM"/>
    </source>
</evidence>
<gene>
    <name evidence="1" type="ORF">LL253_05920</name>
</gene>
<keyword evidence="2" id="KW-1185">Reference proteome</keyword>
<evidence type="ECO:0000313" key="1">
    <source>
        <dbReference type="EMBL" id="MCC4232230.1"/>
    </source>
</evidence>